<sequence>MIVSDRRKPWSVAFALTFTAIVGGLVGAVTASLVNATFVPAGVIGGAMLFAAIRVALIMLRDSVGKEAKNEKSE</sequence>
<feature type="transmembrane region" description="Helical" evidence="1">
    <location>
        <begin position="39"/>
        <end position="60"/>
    </location>
</feature>
<keyword evidence="3" id="KW-1185">Reference proteome</keyword>
<evidence type="ECO:0000256" key="1">
    <source>
        <dbReference type="SAM" id="Phobius"/>
    </source>
</evidence>
<keyword evidence="1" id="KW-0472">Membrane</keyword>
<evidence type="ECO:0000313" key="2">
    <source>
        <dbReference type="EMBL" id="MBW4708892.1"/>
    </source>
</evidence>
<keyword evidence="1" id="KW-0812">Transmembrane</keyword>
<accession>A0A9X1FWF9</accession>
<organism evidence="2 3">
    <name type="scientific">Roseobacter insulae</name>
    <dbReference type="NCBI Taxonomy" id="2859783"/>
    <lineage>
        <taxon>Bacteria</taxon>
        <taxon>Pseudomonadati</taxon>
        <taxon>Pseudomonadota</taxon>
        <taxon>Alphaproteobacteria</taxon>
        <taxon>Rhodobacterales</taxon>
        <taxon>Roseobacteraceae</taxon>
        <taxon>Roseobacter</taxon>
    </lineage>
</organism>
<dbReference type="RefSeq" id="WP_219503632.1">
    <property type="nucleotide sequence ID" value="NZ_JAHXDN010000003.1"/>
</dbReference>
<reference evidence="2" key="1">
    <citation type="submission" date="2021-07" db="EMBL/GenBank/DDBJ databases">
        <title>Roseobacter insulae sp. nov., isolated from a tidal flat.</title>
        <authorList>
            <person name="Park S."/>
            <person name="Yoon J.-H."/>
        </authorList>
    </citation>
    <scope>NUCLEOTIDE SEQUENCE</scope>
    <source>
        <strain evidence="2">YSTF-M11</strain>
    </source>
</reference>
<evidence type="ECO:0000313" key="3">
    <source>
        <dbReference type="Proteomes" id="UP001138661"/>
    </source>
</evidence>
<dbReference type="Proteomes" id="UP001138661">
    <property type="component" value="Unassembled WGS sequence"/>
</dbReference>
<comment type="caution">
    <text evidence="2">The sequence shown here is derived from an EMBL/GenBank/DDBJ whole genome shotgun (WGS) entry which is preliminary data.</text>
</comment>
<protein>
    <submittedName>
        <fullName evidence="2">Uncharacterized protein</fullName>
    </submittedName>
</protein>
<name>A0A9X1FWF9_9RHOB</name>
<gene>
    <name evidence="2" type="ORF">KX928_13970</name>
</gene>
<feature type="transmembrane region" description="Helical" evidence="1">
    <location>
        <begin position="12"/>
        <end position="33"/>
    </location>
</feature>
<keyword evidence="1" id="KW-1133">Transmembrane helix</keyword>
<dbReference type="EMBL" id="JAHXDN010000003">
    <property type="protein sequence ID" value="MBW4708892.1"/>
    <property type="molecule type" value="Genomic_DNA"/>
</dbReference>
<proteinExistence type="predicted"/>
<dbReference type="AlphaFoldDB" id="A0A9X1FWF9"/>